<dbReference type="AlphaFoldDB" id="A0AAE4CC32"/>
<dbReference type="PANTHER" id="PTHR31793">
    <property type="entry name" value="4-HYDROXYBENZOYL-COA THIOESTERASE FAMILY MEMBER"/>
    <property type="match status" value="1"/>
</dbReference>
<gene>
    <name evidence="1" type="ORF">J2S41_005535</name>
</gene>
<organism evidence="1 2">
    <name type="scientific">Catenuloplanes atrovinosus</name>
    <dbReference type="NCBI Taxonomy" id="137266"/>
    <lineage>
        <taxon>Bacteria</taxon>
        <taxon>Bacillati</taxon>
        <taxon>Actinomycetota</taxon>
        <taxon>Actinomycetes</taxon>
        <taxon>Micromonosporales</taxon>
        <taxon>Micromonosporaceae</taxon>
        <taxon>Catenuloplanes</taxon>
    </lineage>
</organism>
<dbReference type="EMBL" id="JAVDYB010000001">
    <property type="protein sequence ID" value="MDR7278757.1"/>
    <property type="molecule type" value="Genomic_DNA"/>
</dbReference>
<proteinExistence type="predicted"/>
<protein>
    <submittedName>
        <fullName evidence="1">Acyl-CoA thioester hydrolase</fullName>
        <ecNumber evidence="1">3.1.2.-</ecNumber>
    </submittedName>
</protein>
<sequence>MRFVHHCALRWSDMDAYGHVNNTRFLTLYEEARVALIHALARERGGPSLVDEGTVIARHEIDYLRPVVYRSDAEAVPPPPVVRIELWIENLRGAQFTVVYELFDGERLASRARTVCVTYDLAAGRPRRLTAMETEFLGRYAAAAVVPS</sequence>
<dbReference type="Gene3D" id="3.10.129.10">
    <property type="entry name" value="Hotdog Thioesterase"/>
    <property type="match status" value="1"/>
</dbReference>
<dbReference type="RefSeq" id="WP_374728171.1">
    <property type="nucleotide sequence ID" value="NZ_JAVDYB010000001.1"/>
</dbReference>
<keyword evidence="1" id="KW-0378">Hydrolase</keyword>
<dbReference type="Pfam" id="PF13279">
    <property type="entry name" value="4HBT_2"/>
    <property type="match status" value="1"/>
</dbReference>
<dbReference type="EC" id="3.1.2.-" evidence="1"/>
<evidence type="ECO:0000313" key="1">
    <source>
        <dbReference type="EMBL" id="MDR7278757.1"/>
    </source>
</evidence>
<comment type="caution">
    <text evidence="1">The sequence shown here is derived from an EMBL/GenBank/DDBJ whole genome shotgun (WGS) entry which is preliminary data.</text>
</comment>
<dbReference type="InterPro" id="IPR050563">
    <property type="entry name" value="4-hydroxybenzoyl-CoA_TE"/>
</dbReference>
<keyword evidence="2" id="KW-1185">Reference proteome</keyword>
<reference evidence="1" key="1">
    <citation type="submission" date="2023-07" db="EMBL/GenBank/DDBJ databases">
        <title>Sequencing the genomes of 1000 actinobacteria strains.</title>
        <authorList>
            <person name="Klenk H.-P."/>
        </authorList>
    </citation>
    <scope>NUCLEOTIDE SEQUENCE</scope>
    <source>
        <strain evidence="1">DSM 44707</strain>
    </source>
</reference>
<dbReference type="SUPFAM" id="SSF54637">
    <property type="entry name" value="Thioesterase/thiol ester dehydrase-isomerase"/>
    <property type="match status" value="1"/>
</dbReference>
<evidence type="ECO:0000313" key="2">
    <source>
        <dbReference type="Proteomes" id="UP001183643"/>
    </source>
</evidence>
<dbReference type="CDD" id="cd00586">
    <property type="entry name" value="4HBT"/>
    <property type="match status" value="1"/>
</dbReference>
<dbReference type="GO" id="GO:0047617">
    <property type="term" value="F:fatty acyl-CoA hydrolase activity"/>
    <property type="evidence" value="ECO:0007669"/>
    <property type="project" value="TreeGrafter"/>
</dbReference>
<accession>A0AAE4CC32</accession>
<dbReference type="Proteomes" id="UP001183643">
    <property type="component" value="Unassembled WGS sequence"/>
</dbReference>
<dbReference type="PANTHER" id="PTHR31793:SF24">
    <property type="entry name" value="LONG-CHAIN ACYL-COA THIOESTERASE FADM"/>
    <property type="match status" value="1"/>
</dbReference>
<name>A0AAE4CC32_9ACTN</name>
<dbReference type="InterPro" id="IPR029069">
    <property type="entry name" value="HotDog_dom_sf"/>
</dbReference>